<keyword evidence="5" id="KW-1185">Reference proteome</keyword>
<gene>
    <name evidence="4" type="ORF">FHS48_001315</name>
</gene>
<reference evidence="4 5" key="1">
    <citation type="submission" date="2020-08" db="EMBL/GenBank/DDBJ databases">
        <title>Genomic Encyclopedia of Type Strains, Phase IV (KMG-IV): sequencing the most valuable type-strain genomes for metagenomic binning, comparative biology and taxonomic classification.</title>
        <authorList>
            <person name="Goeker M."/>
        </authorList>
    </citation>
    <scope>NUCLEOTIDE SEQUENCE [LARGE SCALE GENOMIC DNA]</scope>
    <source>
        <strain evidence="4 5">DSM 11590</strain>
    </source>
</reference>
<dbReference type="InterPro" id="IPR050776">
    <property type="entry name" value="Ank_Repeat/CDKN_Inhibitor"/>
</dbReference>
<evidence type="ECO:0000313" key="5">
    <source>
        <dbReference type="Proteomes" id="UP000544872"/>
    </source>
</evidence>
<dbReference type="PANTHER" id="PTHR24201">
    <property type="entry name" value="ANK_REP_REGION DOMAIN-CONTAINING PROTEIN"/>
    <property type="match status" value="1"/>
</dbReference>
<evidence type="ECO:0000256" key="3">
    <source>
        <dbReference type="PROSITE-ProRule" id="PRU00023"/>
    </source>
</evidence>
<dbReference type="InterPro" id="IPR036770">
    <property type="entry name" value="Ankyrin_rpt-contain_sf"/>
</dbReference>
<evidence type="ECO:0000256" key="1">
    <source>
        <dbReference type="ARBA" id="ARBA00022737"/>
    </source>
</evidence>
<keyword evidence="2 3" id="KW-0040">ANK repeat</keyword>
<dbReference type="Gene3D" id="1.25.40.20">
    <property type="entry name" value="Ankyrin repeat-containing domain"/>
    <property type="match status" value="1"/>
</dbReference>
<evidence type="ECO:0000313" key="4">
    <source>
        <dbReference type="EMBL" id="MBB6209907.1"/>
    </source>
</evidence>
<proteinExistence type="predicted"/>
<dbReference type="EMBL" id="JACIIX010000003">
    <property type="protein sequence ID" value="MBB6209907.1"/>
    <property type="molecule type" value="Genomic_DNA"/>
</dbReference>
<organism evidence="4 5">
    <name type="scientific">Novispirillum itersonii</name>
    <name type="common">Aquaspirillum itersonii</name>
    <dbReference type="NCBI Taxonomy" id="189"/>
    <lineage>
        <taxon>Bacteria</taxon>
        <taxon>Pseudomonadati</taxon>
        <taxon>Pseudomonadota</taxon>
        <taxon>Alphaproteobacteria</taxon>
        <taxon>Rhodospirillales</taxon>
        <taxon>Novispirillaceae</taxon>
        <taxon>Novispirillum</taxon>
    </lineage>
</organism>
<comment type="caution">
    <text evidence="4">The sequence shown here is derived from an EMBL/GenBank/DDBJ whole genome shotgun (WGS) entry which is preliminary data.</text>
</comment>
<protein>
    <submittedName>
        <fullName evidence="4">Ankyrin repeat protein</fullName>
    </submittedName>
</protein>
<dbReference type="Proteomes" id="UP000544872">
    <property type="component" value="Unassembled WGS sequence"/>
</dbReference>
<keyword evidence="1" id="KW-0677">Repeat</keyword>
<dbReference type="RefSeq" id="WP_184262540.1">
    <property type="nucleotide sequence ID" value="NZ_JACIIX010000003.1"/>
</dbReference>
<feature type="repeat" description="ANK" evidence="3">
    <location>
        <begin position="143"/>
        <end position="175"/>
    </location>
</feature>
<evidence type="ECO:0000256" key="2">
    <source>
        <dbReference type="ARBA" id="ARBA00023043"/>
    </source>
</evidence>
<accession>A0A7W9ZFY8</accession>
<dbReference type="AlphaFoldDB" id="A0A7W9ZFY8"/>
<dbReference type="Pfam" id="PF12796">
    <property type="entry name" value="Ank_2"/>
    <property type="match status" value="1"/>
</dbReference>
<dbReference type="PANTHER" id="PTHR24201:SF16">
    <property type="entry name" value="ANKYRIN-1-LIKE-RELATED"/>
    <property type="match status" value="1"/>
</dbReference>
<dbReference type="InterPro" id="IPR002110">
    <property type="entry name" value="Ankyrin_rpt"/>
</dbReference>
<sequence>MAFKLHPPRFLSLSTGLRAGLLGALVLPVLLAVASPARADMDLPLESPIVRTMMNQNWDELKRAFLGGTNVNGTDNSKQPLIVLAARNNLIPAIDIMLDQRAKVDQPDPFGNSALLWAADQNNVEIVDRLIKAGANINLQNRQGVTALMRASEKGSVAAVEKLLKAGADVTLNDYTGRDALSWAQAGGNGKIQRLLEKAR</sequence>
<dbReference type="SUPFAM" id="SSF48403">
    <property type="entry name" value="Ankyrin repeat"/>
    <property type="match status" value="1"/>
</dbReference>
<dbReference type="PROSITE" id="PS50088">
    <property type="entry name" value="ANK_REPEAT"/>
    <property type="match status" value="2"/>
</dbReference>
<dbReference type="PROSITE" id="PS50297">
    <property type="entry name" value="ANK_REP_REGION"/>
    <property type="match status" value="2"/>
</dbReference>
<feature type="repeat" description="ANK" evidence="3">
    <location>
        <begin position="110"/>
        <end position="142"/>
    </location>
</feature>
<dbReference type="SMART" id="SM00248">
    <property type="entry name" value="ANK"/>
    <property type="match status" value="3"/>
</dbReference>
<name>A0A7W9ZFY8_NOVIT</name>